<dbReference type="AlphaFoldDB" id="A0AAN6JNQ2"/>
<feature type="domain" description="Brix" evidence="4">
    <location>
        <begin position="84"/>
        <end position="267"/>
    </location>
</feature>
<dbReference type="PROSITE" id="PS50833">
    <property type="entry name" value="BRIX"/>
    <property type="match status" value="1"/>
</dbReference>
<proteinExistence type="predicted"/>
<evidence type="ECO:0000313" key="5">
    <source>
        <dbReference type="EMBL" id="KAK0538611.1"/>
    </source>
</evidence>
<dbReference type="SUPFAM" id="SSF52954">
    <property type="entry name" value="Class II aaRS ABD-related"/>
    <property type="match status" value="1"/>
</dbReference>
<evidence type="ECO:0000256" key="3">
    <source>
        <dbReference type="SAM" id="MobiDB-lite"/>
    </source>
</evidence>
<dbReference type="InterPro" id="IPR044281">
    <property type="entry name" value="IMP4/RPF1"/>
</dbReference>
<dbReference type="GO" id="GO:0032040">
    <property type="term" value="C:small-subunit processome"/>
    <property type="evidence" value="ECO:0007669"/>
    <property type="project" value="TreeGrafter"/>
</dbReference>
<comment type="caution">
    <text evidence="5">The sequence shown here is derived from an EMBL/GenBank/DDBJ whole genome shotgun (WGS) entry which is preliminary data.</text>
</comment>
<dbReference type="GO" id="GO:0034457">
    <property type="term" value="C:Mpp10 complex"/>
    <property type="evidence" value="ECO:0007669"/>
    <property type="project" value="UniProtKB-ARBA"/>
</dbReference>
<evidence type="ECO:0000256" key="1">
    <source>
        <dbReference type="ARBA" id="ARBA00040513"/>
    </source>
</evidence>
<evidence type="ECO:0000313" key="6">
    <source>
        <dbReference type="Proteomes" id="UP001176521"/>
    </source>
</evidence>
<protein>
    <recommendedName>
        <fullName evidence="1">U3 small nucleolar ribonucleoprotein protein IMP4</fullName>
    </recommendedName>
</protein>
<sequence>MLRRQTRERREYIYRKSLEQKERQIFERKQRIRQLLAEGKPIPPDLREDASKFAASLRVDAAQQDPSASLGIDDEYSRAGLYEPRILVTTSRDPSSRLTQFAKEMRLVFPNSTRLNRGGYTVSELGAASRANGMTDLIVLHEHRGIPDAMVVSHFPHGPTVFFSLHNVVLRHEVAAHADSTVSEQYPHLIFEGFGSKLGSRVMSVLKYLFPVPKEDSKRIMTFANERDFISFRHHVFVKTSHREVHLAEIGPRFEMRPYEIRQGTLEQSSADIEWALRNFTNTARKRDATQSLLNKVEDGAEKTKEQAKDSFSAVSEKVSSSSPSSSSSSSQSQEGSGNADDPLHPSVPSFLSGSRQSKLDAEIQSRIRSELGRLRKQEADVRAAIDAALEAENAERERKAIDAGEGGVKGRSGPLLRKELEELRTRLGAVAERAKREIPGEKDIQKAREEVIACYKAHPDRSLDCWAEAQAFKQAVAKAEQAFVTSHASAPAPAEAKA</sequence>
<feature type="coiled-coil region" evidence="2">
    <location>
        <begin position="375"/>
        <end position="438"/>
    </location>
</feature>
<keyword evidence="6" id="KW-1185">Reference proteome</keyword>
<reference evidence="5" key="1">
    <citation type="journal article" date="2023" name="PhytoFront">
        <title>Draft Genome Resources of Seven Strains of Tilletia horrida, Causal Agent of Kernel Smut of Rice.</title>
        <authorList>
            <person name="Khanal S."/>
            <person name="Antony Babu S."/>
            <person name="Zhou X.G."/>
        </authorList>
    </citation>
    <scope>NUCLEOTIDE SEQUENCE</scope>
    <source>
        <strain evidence="5">TX3</strain>
    </source>
</reference>
<feature type="region of interest" description="Disordered" evidence="3">
    <location>
        <begin position="297"/>
        <end position="360"/>
    </location>
</feature>
<evidence type="ECO:0000256" key="2">
    <source>
        <dbReference type="SAM" id="Coils"/>
    </source>
</evidence>
<dbReference type="InterPro" id="IPR007109">
    <property type="entry name" value="Brix"/>
</dbReference>
<dbReference type="Proteomes" id="UP001176521">
    <property type="component" value="Unassembled WGS sequence"/>
</dbReference>
<dbReference type="Pfam" id="PF07956">
    <property type="entry name" value="DUF1690"/>
    <property type="match status" value="1"/>
</dbReference>
<dbReference type="SMART" id="SM00879">
    <property type="entry name" value="Brix"/>
    <property type="match status" value="1"/>
</dbReference>
<accession>A0AAN6JNQ2</accession>
<dbReference type="GO" id="GO:0042274">
    <property type="term" value="P:ribosomal small subunit biogenesis"/>
    <property type="evidence" value="ECO:0007669"/>
    <property type="project" value="UniProtKB-ARBA"/>
</dbReference>
<name>A0AAN6JNQ2_9BASI</name>
<dbReference type="FunFam" id="3.40.50.10480:FF:000001">
    <property type="entry name" value="IMP4, U3 small nucleolar ribonucleoprotein"/>
    <property type="match status" value="1"/>
</dbReference>
<dbReference type="InterPro" id="IPR012471">
    <property type="entry name" value="DUF1690"/>
</dbReference>
<dbReference type="PANTHER" id="PTHR22734">
    <property type="entry name" value="U3 SMALL NUCLEOLAR RIBONUCLEOPROTEIN PROTEIN IMP4"/>
    <property type="match status" value="1"/>
</dbReference>
<dbReference type="Pfam" id="PF04427">
    <property type="entry name" value="Brix"/>
    <property type="match status" value="1"/>
</dbReference>
<dbReference type="GO" id="GO:0006364">
    <property type="term" value="P:rRNA processing"/>
    <property type="evidence" value="ECO:0007669"/>
    <property type="project" value="InterPro"/>
</dbReference>
<organism evidence="5 6">
    <name type="scientific">Tilletia horrida</name>
    <dbReference type="NCBI Taxonomy" id="155126"/>
    <lineage>
        <taxon>Eukaryota</taxon>
        <taxon>Fungi</taxon>
        <taxon>Dikarya</taxon>
        <taxon>Basidiomycota</taxon>
        <taxon>Ustilaginomycotina</taxon>
        <taxon>Exobasidiomycetes</taxon>
        <taxon>Tilletiales</taxon>
        <taxon>Tilletiaceae</taxon>
        <taxon>Tilletia</taxon>
    </lineage>
</organism>
<dbReference type="EMBL" id="JAPDMQ010000042">
    <property type="protein sequence ID" value="KAK0538611.1"/>
    <property type="molecule type" value="Genomic_DNA"/>
</dbReference>
<dbReference type="GO" id="GO:0042134">
    <property type="term" value="F:rRNA primary transcript binding"/>
    <property type="evidence" value="ECO:0007669"/>
    <property type="project" value="InterPro"/>
</dbReference>
<dbReference type="GO" id="GO:0005654">
    <property type="term" value="C:nucleoplasm"/>
    <property type="evidence" value="ECO:0007669"/>
    <property type="project" value="UniProtKB-ARBA"/>
</dbReference>
<feature type="compositionally biased region" description="Low complexity" evidence="3">
    <location>
        <begin position="311"/>
        <end position="338"/>
    </location>
</feature>
<keyword evidence="2" id="KW-0175">Coiled coil</keyword>
<gene>
    <name evidence="5" type="primary">IMP4</name>
    <name evidence="5" type="ORF">OC842_001243</name>
</gene>
<dbReference type="GO" id="GO:0030515">
    <property type="term" value="F:snoRNA binding"/>
    <property type="evidence" value="ECO:0007669"/>
    <property type="project" value="TreeGrafter"/>
</dbReference>
<dbReference type="PANTHER" id="PTHR22734:SF2">
    <property type="entry name" value="U3 SMALL NUCLEOLAR RIBONUCLEOPROTEIN PROTEIN IMP4"/>
    <property type="match status" value="1"/>
</dbReference>
<evidence type="ECO:0000259" key="4">
    <source>
        <dbReference type="PROSITE" id="PS50833"/>
    </source>
</evidence>
<dbReference type="Gene3D" id="3.40.50.10480">
    <property type="entry name" value="Probable brix-domain ribosomal biogenesis protein"/>
    <property type="match status" value="1"/>
</dbReference>
<feature type="compositionally biased region" description="Basic and acidic residues" evidence="3">
    <location>
        <begin position="297"/>
        <end position="309"/>
    </location>
</feature>